<dbReference type="AlphaFoldDB" id="A0A0R2FS39"/>
<name>A0A0R2FS39_9LACO</name>
<sequence>MKLSIEGTPEEIKNVLQAISGSKEHGIFQKVTEKEYEKPKDKDIDALFDVSDVQKSHQQLVTSLNDLKELANNTLDDDVLRVSIKKKLID</sequence>
<accession>A0A0R2FS39</accession>
<dbReference type="RefSeq" id="WP_056990879.1">
    <property type="nucleotide sequence ID" value="NZ_JQAR01000005.1"/>
</dbReference>
<dbReference type="Proteomes" id="UP000051727">
    <property type="component" value="Unassembled WGS sequence"/>
</dbReference>
<gene>
    <name evidence="1" type="ORF">IV36_GL001945</name>
</gene>
<organism evidence="1 2">
    <name type="scientific">Liquorilactobacillus mali</name>
    <dbReference type="NCBI Taxonomy" id="1618"/>
    <lineage>
        <taxon>Bacteria</taxon>
        <taxon>Bacillati</taxon>
        <taxon>Bacillota</taxon>
        <taxon>Bacilli</taxon>
        <taxon>Lactobacillales</taxon>
        <taxon>Lactobacillaceae</taxon>
        <taxon>Liquorilactobacillus</taxon>
    </lineage>
</organism>
<dbReference type="PATRIC" id="fig|1618.3.peg.1984"/>
<reference evidence="1 2" key="1">
    <citation type="journal article" date="2015" name="Genome Announc.">
        <title>Expanding the biotechnology potential of lactobacilli through comparative genomics of 213 strains and associated genera.</title>
        <authorList>
            <person name="Sun Z."/>
            <person name="Harris H.M."/>
            <person name="McCann A."/>
            <person name="Guo C."/>
            <person name="Argimon S."/>
            <person name="Zhang W."/>
            <person name="Yang X."/>
            <person name="Jeffery I.B."/>
            <person name="Cooney J.C."/>
            <person name="Kagawa T.F."/>
            <person name="Liu W."/>
            <person name="Song Y."/>
            <person name="Salvetti E."/>
            <person name="Wrobel A."/>
            <person name="Rasinkangas P."/>
            <person name="Parkhill J."/>
            <person name="Rea M.C."/>
            <person name="O'Sullivan O."/>
            <person name="Ritari J."/>
            <person name="Douillard F.P."/>
            <person name="Paul Ross R."/>
            <person name="Yang R."/>
            <person name="Briner A.E."/>
            <person name="Felis G.E."/>
            <person name="de Vos W.M."/>
            <person name="Barrangou R."/>
            <person name="Klaenhammer T.R."/>
            <person name="Caufield P.W."/>
            <person name="Cui Y."/>
            <person name="Zhang H."/>
            <person name="O'Toole P.W."/>
        </authorList>
    </citation>
    <scope>NUCLEOTIDE SEQUENCE [LARGE SCALE GENOMIC DNA]</scope>
    <source>
        <strain evidence="1 2">ATCC 27304</strain>
    </source>
</reference>
<evidence type="ECO:0000313" key="1">
    <source>
        <dbReference type="EMBL" id="KRN31136.1"/>
    </source>
</evidence>
<dbReference type="OrthoDB" id="9973123at2"/>
<protein>
    <submittedName>
        <fullName evidence="1">Uncharacterized protein</fullName>
    </submittedName>
</protein>
<comment type="caution">
    <text evidence="1">The sequence shown here is derived from an EMBL/GenBank/DDBJ whole genome shotgun (WGS) entry which is preliminary data.</text>
</comment>
<dbReference type="STRING" id="1618.IV36_GL001945"/>
<dbReference type="EMBL" id="JQAR01000005">
    <property type="protein sequence ID" value="KRN31136.1"/>
    <property type="molecule type" value="Genomic_DNA"/>
</dbReference>
<evidence type="ECO:0000313" key="2">
    <source>
        <dbReference type="Proteomes" id="UP000051727"/>
    </source>
</evidence>
<proteinExistence type="predicted"/>